<dbReference type="SUPFAM" id="SSF53850">
    <property type="entry name" value="Periplasmic binding protein-like II"/>
    <property type="match status" value="1"/>
</dbReference>
<feature type="signal peptide" evidence="2">
    <location>
        <begin position="1"/>
        <end position="21"/>
    </location>
</feature>
<evidence type="ECO:0000313" key="3">
    <source>
        <dbReference type="EMBL" id="MBS4202214.1"/>
    </source>
</evidence>
<dbReference type="EMBL" id="JAGYPJ010000001">
    <property type="protein sequence ID" value="MBS4202214.1"/>
    <property type="molecule type" value="Genomic_DNA"/>
</dbReference>
<name>A0A942TUZ4_9BACI</name>
<evidence type="ECO:0000313" key="4">
    <source>
        <dbReference type="Proteomes" id="UP000682713"/>
    </source>
</evidence>
<accession>A0A942TUZ4</accession>
<evidence type="ECO:0000256" key="2">
    <source>
        <dbReference type="SAM" id="SignalP"/>
    </source>
</evidence>
<protein>
    <submittedName>
        <fullName evidence="3">ABC transporter substrate-binding protein</fullName>
    </submittedName>
</protein>
<reference evidence="3 4" key="1">
    <citation type="submission" date="2021-05" db="EMBL/GenBank/DDBJ databases">
        <title>Novel Bacillus species.</title>
        <authorList>
            <person name="Liu G."/>
        </authorList>
    </citation>
    <scope>NUCLEOTIDE SEQUENCE [LARGE SCALE GENOMIC DNA]</scope>
    <source>
        <strain evidence="3 4">FJAT-49732</strain>
    </source>
</reference>
<comment type="caution">
    <text evidence="3">The sequence shown here is derived from an EMBL/GenBank/DDBJ whole genome shotgun (WGS) entry which is preliminary data.</text>
</comment>
<organism evidence="3 4">
    <name type="scientific">Lederbergia citrisecunda</name>
    <dbReference type="NCBI Taxonomy" id="2833583"/>
    <lineage>
        <taxon>Bacteria</taxon>
        <taxon>Bacillati</taxon>
        <taxon>Bacillota</taxon>
        <taxon>Bacilli</taxon>
        <taxon>Bacillales</taxon>
        <taxon>Bacillaceae</taxon>
        <taxon>Lederbergia</taxon>
    </lineage>
</organism>
<evidence type="ECO:0000256" key="1">
    <source>
        <dbReference type="ARBA" id="ARBA00022729"/>
    </source>
</evidence>
<dbReference type="InterPro" id="IPR050490">
    <property type="entry name" value="Bact_solute-bd_prot1"/>
</dbReference>
<proteinExistence type="predicted"/>
<keyword evidence="4" id="KW-1185">Reference proteome</keyword>
<dbReference type="RefSeq" id="WP_213112610.1">
    <property type="nucleotide sequence ID" value="NZ_JAGYPJ010000001.1"/>
</dbReference>
<sequence>MMKMKKALIAGFMATALVVSGCGSKSGNDKSTEKVDVSTLPKAGDYSKELTLKLSGSFTRGKAEDESYVQKRLEKQFNVKIVNTKVDTWDSEQTNLMVASGDLPDTFAFTAGGQTAQEMYDSGLTRTIPKEMLEKYAPHYMKMLEENQPGPIMNLKKGTDNEYLQLVGQYAHVDGMAWGPTLRLDWLEKLGYEVPADAKPVGPNGGREKIFFTEHGYTLDELEKILKDFTFKDPDGNGKNDTYGLLPSNNNLNWAATLLGAFQLGNGYNFMEDGKLVRMEVSEKYKDFLKTMAKWYKEGIIDPEFTTLDEKMTWEKYKTGKIGYFIAQPAYLAMDDWAKGRAPQNIVENDDSTAKVLATAPEIGPNGQQGIAAYLPVVNLADSFYVSKKVTDEQLARILQIFDYINFDNDARWTLYGEIGEHSDWEGEPNKSAIKVRPEVTPEEGDTGFWAYNFRTYDKERMQWFTSEYTLKLKDEWYAREDVKEKMIIRPYKWDLLNQTNLRELDQRYGGQLKTIVDEFRMKAIVGEVDVDKEWDKYVDSWMKNGGKEVLEELDKAPLVTDLLQGKQ</sequence>
<dbReference type="PANTHER" id="PTHR43649:SF33">
    <property type="entry name" value="POLYGALACTURONAN_RHAMNOGALACTURONAN-BINDING PROTEIN YTCQ"/>
    <property type="match status" value="1"/>
</dbReference>
<keyword evidence="1 2" id="KW-0732">Signal</keyword>
<dbReference type="PANTHER" id="PTHR43649">
    <property type="entry name" value="ARABINOSE-BINDING PROTEIN-RELATED"/>
    <property type="match status" value="1"/>
</dbReference>
<dbReference type="PROSITE" id="PS51257">
    <property type="entry name" value="PROKAR_LIPOPROTEIN"/>
    <property type="match status" value="1"/>
</dbReference>
<dbReference type="AlphaFoldDB" id="A0A942TUZ4"/>
<dbReference type="Proteomes" id="UP000682713">
    <property type="component" value="Unassembled WGS sequence"/>
</dbReference>
<dbReference type="Gene3D" id="3.40.190.10">
    <property type="entry name" value="Periplasmic binding protein-like II"/>
    <property type="match status" value="2"/>
</dbReference>
<feature type="chain" id="PRO_5038505163" evidence="2">
    <location>
        <begin position="22"/>
        <end position="568"/>
    </location>
</feature>
<gene>
    <name evidence="3" type="ORF">KHA93_21625</name>
</gene>